<gene>
    <name evidence="1" type="ORF">EJD97_012822</name>
</gene>
<dbReference type="AlphaFoldDB" id="A0A6N2BHZ7"/>
<organism evidence="1">
    <name type="scientific">Solanum chilense</name>
    <name type="common">Tomato</name>
    <name type="synonym">Lycopersicon chilense</name>
    <dbReference type="NCBI Taxonomy" id="4083"/>
    <lineage>
        <taxon>Eukaryota</taxon>
        <taxon>Viridiplantae</taxon>
        <taxon>Streptophyta</taxon>
        <taxon>Embryophyta</taxon>
        <taxon>Tracheophyta</taxon>
        <taxon>Spermatophyta</taxon>
        <taxon>Magnoliopsida</taxon>
        <taxon>eudicotyledons</taxon>
        <taxon>Gunneridae</taxon>
        <taxon>Pentapetalae</taxon>
        <taxon>asterids</taxon>
        <taxon>lamiids</taxon>
        <taxon>Solanales</taxon>
        <taxon>Solanaceae</taxon>
        <taxon>Solanoideae</taxon>
        <taxon>Solaneae</taxon>
        <taxon>Solanum</taxon>
        <taxon>Solanum subgen. Lycopersicon</taxon>
    </lineage>
</organism>
<evidence type="ECO:0000313" key="1">
    <source>
        <dbReference type="EMBL" id="TMW92589.1"/>
    </source>
</evidence>
<accession>A0A6N2BHZ7</accession>
<protein>
    <submittedName>
        <fullName evidence="1">Uncharacterized protein</fullName>
    </submittedName>
</protein>
<proteinExistence type="predicted"/>
<dbReference type="EMBL" id="RXGB01003272">
    <property type="protein sequence ID" value="TMW92589.1"/>
    <property type="molecule type" value="Genomic_DNA"/>
</dbReference>
<name>A0A6N2BHZ7_SOLCI</name>
<sequence>MEVNPSPITPPAETQPSVPISVEHPNLAAFIQYGISNLPVSDNPAMIRQKYSSIIRHSSLSKHMLHRNTNLQVIYQRKCFWCTKDSSHHHSKVGTLLKFEVGIHSGFEEPLGRYQMEMKILGALVFNLIGEGVREWLERAVEEEEARDSCLGDKALSPDGFSFAFFQQCWMKVKCELLVTIAEFRGV</sequence>
<comment type="caution">
    <text evidence="1">The sequence shown here is derived from an EMBL/GenBank/DDBJ whole genome shotgun (WGS) entry which is preliminary data.</text>
</comment>
<reference evidence="1" key="1">
    <citation type="submission" date="2019-05" db="EMBL/GenBank/DDBJ databases">
        <title>The de novo reference genome and transcriptome assemblies of the wild tomato species Solanum chilense.</title>
        <authorList>
            <person name="Stam R."/>
            <person name="Nosenko T."/>
            <person name="Hoerger A.C."/>
            <person name="Stephan W."/>
            <person name="Seidel M.A."/>
            <person name="Kuhn J.M.M."/>
            <person name="Haberer G."/>
            <person name="Tellier A."/>
        </authorList>
    </citation>
    <scope>NUCLEOTIDE SEQUENCE</scope>
    <source>
        <tissue evidence="1">Mature leaves</tissue>
    </source>
</reference>